<dbReference type="GeneID" id="79852081"/>
<protein>
    <submittedName>
        <fullName evidence="1">DUF721 domain-containing protein</fullName>
    </submittedName>
</protein>
<evidence type="ECO:0000313" key="2">
    <source>
        <dbReference type="Proteomes" id="UP000318080"/>
    </source>
</evidence>
<dbReference type="Pfam" id="PF05258">
    <property type="entry name" value="DciA"/>
    <property type="match status" value="1"/>
</dbReference>
<name>A0A540R7Y3_9CORY</name>
<dbReference type="Proteomes" id="UP000318080">
    <property type="component" value="Unassembled WGS sequence"/>
</dbReference>
<dbReference type="PANTHER" id="PTHR36456:SF1">
    <property type="entry name" value="UPF0232 PROTEIN SCO3875"/>
    <property type="match status" value="1"/>
</dbReference>
<reference evidence="1 2" key="1">
    <citation type="submission" date="2019-06" db="EMBL/GenBank/DDBJ databases">
        <title>Draft genome of C. phoceense Strain 272.</title>
        <authorList>
            <person name="Pacheco L.G.C."/>
            <person name="Barberis C.M."/>
            <person name="Almuzara M.N."/>
            <person name="Traglia G.M."/>
            <person name="Santos C.S."/>
            <person name="Rocha D.J.P.G."/>
            <person name="Aguiar E.R.G.R."/>
            <person name="Vay C.A."/>
        </authorList>
    </citation>
    <scope>NUCLEOTIDE SEQUENCE [LARGE SCALE GENOMIC DNA]</scope>
    <source>
        <strain evidence="1 2">272</strain>
    </source>
</reference>
<dbReference type="PANTHER" id="PTHR36456">
    <property type="entry name" value="UPF0232 PROTEIN SCO3875"/>
    <property type="match status" value="1"/>
</dbReference>
<organism evidence="1 2">
    <name type="scientific">Corynebacterium phoceense</name>
    <dbReference type="NCBI Taxonomy" id="1686286"/>
    <lineage>
        <taxon>Bacteria</taxon>
        <taxon>Bacillati</taxon>
        <taxon>Actinomycetota</taxon>
        <taxon>Actinomycetes</taxon>
        <taxon>Mycobacteriales</taxon>
        <taxon>Corynebacteriaceae</taxon>
        <taxon>Corynebacterium</taxon>
    </lineage>
</organism>
<accession>A0A540R7Y3</accession>
<dbReference type="EMBL" id="VHIR01000005">
    <property type="protein sequence ID" value="TQE43850.1"/>
    <property type="molecule type" value="Genomic_DNA"/>
</dbReference>
<sequence length="183" mass="20519">MGDFIQDAVDAARAASKNPPRLNKPVARLRLTEPKPASTLDERAARRAVKHLGRETGADGYAKRRGIGVPQLGDVLRRTVRDQGWEDELGHGWIFGHWDHVVGELNAAHCRPEKIEEKVLTVSCDASTWATNLRMMQRQILQKIASEIGPDIIAELRITGPKQHRNYQGPQWVKRQGSDDTYG</sequence>
<dbReference type="InterPro" id="IPR007922">
    <property type="entry name" value="DciA-like"/>
</dbReference>
<dbReference type="AlphaFoldDB" id="A0A540R7Y3"/>
<dbReference type="RefSeq" id="WP_066512585.1">
    <property type="nucleotide sequence ID" value="NZ_JADPQA010000007.1"/>
</dbReference>
<dbReference type="STRING" id="1686286.GCA_900092335_00763"/>
<keyword evidence="2" id="KW-1185">Reference proteome</keyword>
<proteinExistence type="predicted"/>
<gene>
    <name evidence="1" type="ORF">EJK80_04755</name>
</gene>
<evidence type="ECO:0000313" key="1">
    <source>
        <dbReference type="EMBL" id="TQE43850.1"/>
    </source>
</evidence>
<comment type="caution">
    <text evidence="1">The sequence shown here is derived from an EMBL/GenBank/DDBJ whole genome shotgun (WGS) entry which is preliminary data.</text>
</comment>